<organism evidence="12 13">
    <name type="scientific">Rachicladosporium monterosium</name>
    <dbReference type="NCBI Taxonomy" id="1507873"/>
    <lineage>
        <taxon>Eukaryota</taxon>
        <taxon>Fungi</taxon>
        <taxon>Dikarya</taxon>
        <taxon>Ascomycota</taxon>
        <taxon>Pezizomycotina</taxon>
        <taxon>Dothideomycetes</taxon>
        <taxon>Dothideomycetidae</taxon>
        <taxon>Cladosporiales</taxon>
        <taxon>Cladosporiaceae</taxon>
        <taxon>Rachicladosporium</taxon>
    </lineage>
</organism>
<protein>
    <recommendedName>
        <fullName evidence="9">Chloride channel protein</fullName>
    </recommendedName>
</protein>
<keyword evidence="3 9" id="KW-0812">Transmembrane</keyword>
<feature type="transmembrane region" description="Helical" evidence="9">
    <location>
        <begin position="231"/>
        <end position="253"/>
    </location>
</feature>
<keyword evidence="6 9" id="KW-0472">Membrane</keyword>
<dbReference type="PROSITE" id="PS51371">
    <property type="entry name" value="CBS"/>
    <property type="match status" value="2"/>
</dbReference>
<keyword evidence="5 9" id="KW-0406">Ion transport</keyword>
<evidence type="ECO:0000256" key="9">
    <source>
        <dbReference type="RuleBase" id="RU361221"/>
    </source>
</evidence>
<dbReference type="PANTHER" id="PTHR45711">
    <property type="entry name" value="CHLORIDE CHANNEL PROTEIN"/>
    <property type="match status" value="1"/>
</dbReference>
<feature type="transmembrane region" description="Helical" evidence="9">
    <location>
        <begin position="409"/>
        <end position="430"/>
    </location>
</feature>
<evidence type="ECO:0000313" key="13">
    <source>
        <dbReference type="Proteomes" id="UP001308179"/>
    </source>
</evidence>
<keyword evidence="13" id="KW-1185">Reference proteome</keyword>
<evidence type="ECO:0000256" key="6">
    <source>
        <dbReference type="ARBA" id="ARBA00023136"/>
    </source>
</evidence>
<keyword evidence="8" id="KW-0129">CBS domain</keyword>
<comment type="similarity">
    <text evidence="9">Belongs to the chloride channel (TC 2.A.49) family.</text>
</comment>
<evidence type="ECO:0000256" key="7">
    <source>
        <dbReference type="ARBA" id="ARBA00023214"/>
    </source>
</evidence>
<dbReference type="Pfam" id="PF00654">
    <property type="entry name" value="Voltage_CLC"/>
    <property type="match status" value="1"/>
</dbReference>
<feature type="transmembrane region" description="Helical" evidence="9">
    <location>
        <begin position="188"/>
        <end position="210"/>
    </location>
</feature>
<comment type="caution">
    <text evidence="9">Lacks conserved residue(s) required for the propagation of feature annotation.</text>
</comment>
<dbReference type="CDD" id="cd04591">
    <property type="entry name" value="CBS_pair_voltage-gated_CLC_euk_bac"/>
    <property type="match status" value="1"/>
</dbReference>
<evidence type="ECO:0000256" key="1">
    <source>
        <dbReference type="ARBA" id="ARBA00004141"/>
    </source>
</evidence>
<feature type="domain" description="CBS" evidence="11">
    <location>
        <begin position="732"/>
        <end position="789"/>
    </location>
</feature>
<evidence type="ECO:0000256" key="10">
    <source>
        <dbReference type="SAM" id="MobiDB-lite"/>
    </source>
</evidence>
<dbReference type="Pfam" id="PF00571">
    <property type="entry name" value="CBS"/>
    <property type="match status" value="1"/>
</dbReference>
<accession>A0ABR0L5F0</accession>
<evidence type="ECO:0000256" key="8">
    <source>
        <dbReference type="PROSITE-ProRule" id="PRU00703"/>
    </source>
</evidence>
<feature type="transmembrane region" description="Helical" evidence="9">
    <location>
        <begin position="375"/>
        <end position="397"/>
    </location>
</feature>
<feature type="transmembrane region" description="Helical" evidence="9">
    <location>
        <begin position="334"/>
        <end position="355"/>
    </location>
</feature>
<dbReference type="SUPFAM" id="SSF54631">
    <property type="entry name" value="CBS-domain pair"/>
    <property type="match status" value="1"/>
</dbReference>
<dbReference type="InterPro" id="IPR001807">
    <property type="entry name" value="ClC"/>
</dbReference>
<dbReference type="CDD" id="cd03684">
    <property type="entry name" value="ClC_3_like"/>
    <property type="match status" value="1"/>
</dbReference>
<evidence type="ECO:0000313" key="12">
    <source>
        <dbReference type="EMBL" id="KAK5143811.1"/>
    </source>
</evidence>
<reference evidence="12 13" key="1">
    <citation type="submission" date="2023-08" db="EMBL/GenBank/DDBJ databases">
        <title>Black Yeasts Isolated from many extreme environments.</title>
        <authorList>
            <person name="Coleine C."/>
            <person name="Stajich J.E."/>
            <person name="Selbmann L."/>
        </authorList>
    </citation>
    <scope>NUCLEOTIDE SEQUENCE [LARGE SCALE GENOMIC DNA]</scope>
    <source>
        <strain evidence="12 13">CCFEE 5386</strain>
    </source>
</reference>
<feature type="transmembrane region" description="Helical" evidence="9">
    <location>
        <begin position="463"/>
        <end position="485"/>
    </location>
</feature>
<proteinExistence type="inferred from homology"/>
<evidence type="ECO:0000256" key="5">
    <source>
        <dbReference type="ARBA" id="ARBA00023065"/>
    </source>
</evidence>
<dbReference type="Gene3D" id="3.10.580.20">
    <property type="match status" value="1"/>
</dbReference>
<keyword evidence="2 9" id="KW-0813">Transport</keyword>
<comment type="subcellular location">
    <subcellularLocation>
        <location evidence="1 9">Membrane</location>
        <topology evidence="1 9">Multi-pass membrane protein</topology>
    </subcellularLocation>
</comment>
<feature type="compositionally biased region" description="Polar residues" evidence="10">
    <location>
        <begin position="1"/>
        <end position="28"/>
    </location>
</feature>
<comment type="caution">
    <text evidence="12">The sequence shown here is derived from an EMBL/GenBank/DDBJ whole genome shotgun (WGS) entry which is preliminary data.</text>
</comment>
<evidence type="ECO:0000256" key="4">
    <source>
        <dbReference type="ARBA" id="ARBA00022989"/>
    </source>
</evidence>
<dbReference type="InterPro" id="IPR000644">
    <property type="entry name" value="CBS_dom"/>
</dbReference>
<evidence type="ECO:0000256" key="3">
    <source>
        <dbReference type="ARBA" id="ARBA00022692"/>
    </source>
</evidence>
<dbReference type="SUPFAM" id="SSF81340">
    <property type="entry name" value="Clc chloride channel"/>
    <property type="match status" value="1"/>
</dbReference>
<keyword evidence="4 9" id="KW-1133">Transmembrane helix</keyword>
<dbReference type="Gene3D" id="1.10.3080.10">
    <property type="entry name" value="Clc chloride channel"/>
    <property type="match status" value="1"/>
</dbReference>
<name>A0ABR0L5F0_9PEZI</name>
<gene>
    <name evidence="12" type="primary">GEF1</name>
    <name evidence="12" type="ORF">LTR32_004144</name>
</gene>
<dbReference type="InterPro" id="IPR046342">
    <property type="entry name" value="CBS_dom_sf"/>
</dbReference>
<feature type="region of interest" description="Disordered" evidence="10">
    <location>
        <begin position="1"/>
        <end position="30"/>
    </location>
</feature>
<feature type="transmembrane region" description="Helical" evidence="9">
    <location>
        <begin position="120"/>
        <end position="143"/>
    </location>
</feature>
<evidence type="ECO:0000259" key="11">
    <source>
        <dbReference type="PROSITE" id="PS51371"/>
    </source>
</evidence>
<feature type="region of interest" description="Disordered" evidence="10">
    <location>
        <begin position="827"/>
        <end position="863"/>
    </location>
</feature>
<evidence type="ECO:0000256" key="2">
    <source>
        <dbReference type="ARBA" id="ARBA00022448"/>
    </source>
</evidence>
<sequence>MNRRISSISIEAPQSRTRRSSYATSVSSRRNENLTRRLSALSTAEHGEAVDTAITAAEETVAEEIAEIKRYEDFTTIDWVQDAARENQRRKARRVERAGFFEREGRLGWRRKVWEAYDAGQGWIVVTLIGIAIGLNAAFLNIVTEWLSDVKLGYCTTAFYLNESFCCWGSESGCPEWHRWSTFWPLNYLLYISFAGLLAFCSAHLVKSYAHYAAGSGISEIKCSGISEIKCIIAGFVMKGFLGFWTLLIKTLAMPLSIASGLSVGKEGPSVHYAVCTGNVISRLFDKYRRNAAKTREILSACAAAGVAVAFGSPIGGVLFSLEEMSNYFPLKTMWRSYYCCLVATAVLAAMNPFRTGQLVMFTVRYDRSWHFFELPFYILLGVFGGLYGAFVVKWHLRMQAFRKRYLSQYPILETTVLAVATAILCYPNMFLRIDMTESMEILFLECEGGHDYDELCDRQNRWGIVFTLLCATLLRTLLVILSYGCKVPAGIFVPSMAIGASFGRMVGIVVQALYEAFPNAAFFAACEPDVPCITPGTYAFLGAGAALSGIMHITVSVVVIMFELTGALTYILPSMIVVGVTKAVADQCGKGGIADRMIWFNGFPFLDNKEEHTFGVSVSHTMTAKPLALPARGLTVGDVERILSETKYQGFPVVEDPETNILLGYIGCTELRYALERAKRHQIVNANARCFFVPQDVPGTAVTPSAAMPAVSFDDMAETASAMSVDFSKFVDPTPLAVHPRLPLETVMELFKKLGPRVILVEYHGRLTGLVTVKDCLKYQFQVEAHENPKDDSALKAGQDKLWHVIRRVAQWIVGTVGTYSGGRLRLSEGMSPPSSAGLEGHSGRAGHDGELELEDRGHIPR</sequence>
<keyword evidence="7 9" id="KW-0868">Chloride</keyword>
<dbReference type="Proteomes" id="UP001308179">
    <property type="component" value="Unassembled WGS sequence"/>
</dbReference>
<dbReference type="InterPro" id="IPR014743">
    <property type="entry name" value="Cl-channel_core"/>
</dbReference>
<feature type="domain" description="CBS" evidence="11">
    <location>
        <begin position="623"/>
        <end position="684"/>
    </location>
</feature>
<dbReference type="EMBL" id="JAVRRR010000279">
    <property type="protein sequence ID" value="KAK5143811.1"/>
    <property type="molecule type" value="Genomic_DNA"/>
</dbReference>
<feature type="compositionally biased region" description="Basic and acidic residues" evidence="10">
    <location>
        <begin position="843"/>
        <end position="863"/>
    </location>
</feature>
<dbReference type="PRINTS" id="PR00762">
    <property type="entry name" value="CLCHANNEL"/>
</dbReference>
<dbReference type="PANTHER" id="PTHR45711:SF9">
    <property type="entry name" value="ANION_PROTON EXCHANGE TRANSPORTER GEF1"/>
    <property type="match status" value="1"/>
</dbReference>
<feature type="transmembrane region" description="Helical" evidence="9">
    <location>
        <begin position="298"/>
        <end position="322"/>
    </location>
</feature>
<dbReference type="Gene3D" id="3.90.1280.20">
    <property type="match status" value="1"/>
</dbReference>